<dbReference type="EMBL" id="VOBQ01000008">
    <property type="protein sequence ID" value="TWO71418.1"/>
    <property type="molecule type" value="Genomic_DNA"/>
</dbReference>
<keyword evidence="2" id="KW-1185">Reference proteome</keyword>
<gene>
    <name evidence="1" type="ORF">FN976_10900</name>
</gene>
<proteinExistence type="predicted"/>
<dbReference type="Proteomes" id="UP000318199">
    <property type="component" value="Unassembled WGS sequence"/>
</dbReference>
<dbReference type="AlphaFoldDB" id="A0A562ZSV7"/>
<protein>
    <submittedName>
        <fullName evidence="1">Uncharacterized protein</fullName>
    </submittedName>
</protein>
<evidence type="ECO:0000313" key="1">
    <source>
        <dbReference type="EMBL" id="TWO71418.1"/>
    </source>
</evidence>
<reference evidence="1 2" key="1">
    <citation type="submission" date="2019-07" db="EMBL/GenBank/DDBJ databases">
        <title>Caenimonas sedimenti sp. nov., isolated from activated sludge.</title>
        <authorList>
            <person name="Xu J."/>
        </authorList>
    </citation>
    <scope>NUCLEOTIDE SEQUENCE [LARGE SCALE GENOMIC DNA]</scope>
    <source>
        <strain evidence="1 2">HX-9-20</strain>
    </source>
</reference>
<dbReference type="RefSeq" id="WP_145893029.1">
    <property type="nucleotide sequence ID" value="NZ_VOBQ01000008.1"/>
</dbReference>
<evidence type="ECO:0000313" key="2">
    <source>
        <dbReference type="Proteomes" id="UP000318199"/>
    </source>
</evidence>
<organism evidence="1 2">
    <name type="scientific">Caenimonas sedimenti</name>
    <dbReference type="NCBI Taxonomy" id="2596921"/>
    <lineage>
        <taxon>Bacteria</taxon>
        <taxon>Pseudomonadati</taxon>
        <taxon>Pseudomonadota</taxon>
        <taxon>Betaproteobacteria</taxon>
        <taxon>Burkholderiales</taxon>
        <taxon>Comamonadaceae</taxon>
        <taxon>Caenimonas</taxon>
    </lineage>
</organism>
<sequence length="133" mass="14666">MKMNEPNRWSTAAAMTCEAFDQLLKSGQAVEVSHRAPKWFGGRVAIEVTTFDRFVAWDSATVRRLGEHLDETDRLQGLLEASAYACFGAGGCFVCRGVDSHGYNCRSQRHVMSVTNLGPIGSPQWLLHAEGSF</sequence>
<accession>A0A562ZSV7</accession>
<comment type="caution">
    <text evidence="1">The sequence shown here is derived from an EMBL/GenBank/DDBJ whole genome shotgun (WGS) entry which is preliminary data.</text>
</comment>
<name>A0A562ZSV7_9BURK</name>